<comment type="similarity">
    <text evidence="3">Belongs to the iron-sulfur dependent L-serine dehydratase family.</text>
</comment>
<comment type="catalytic activity">
    <reaction evidence="13">
        <text>L-serine = pyruvate + NH4(+)</text>
        <dbReference type="Rhea" id="RHEA:19169"/>
        <dbReference type="ChEBI" id="CHEBI:15361"/>
        <dbReference type="ChEBI" id="CHEBI:28938"/>
        <dbReference type="ChEBI" id="CHEBI:33384"/>
        <dbReference type="EC" id="4.3.1.17"/>
    </reaction>
</comment>
<keyword evidence="11 15" id="KW-0456">Lyase</keyword>
<evidence type="ECO:0000313" key="15">
    <source>
        <dbReference type="EMBL" id="KFI54580.1"/>
    </source>
</evidence>
<evidence type="ECO:0000256" key="13">
    <source>
        <dbReference type="ARBA" id="ARBA00049406"/>
    </source>
</evidence>
<evidence type="ECO:0000256" key="11">
    <source>
        <dbReference type="ARBA" id="ARBA00023239"/>
    </source>
</evidence>
<proteinExistence type="inferred from homology"/>
<accession>A0A087A730</accession>
<evidence type="ECO:0000256" key="2">
    <source>
        <dbReference type="ARBA" id="ARBA00004742"/>
    </source>
</evidence>
<dbReference type="GO" id="GO:0003941">
    <property type="term" value="F:L-serine ammonia-lyase activity"/>
    <property type="evidence" value="ECO:0007669"/>
    <property type="project" value="UniProtKB-EC"/>
</dbReference>
<comment type="caution">
    <text evidence="15">The sequence shown here is derived from an EMBL/GenBank/DDBJ whole genome shotgun (WGS) entry which is preliminary data.</text>
</comment>
<evidence type="ECO:0000256" key="6">
    <source>
        <dbReference type="ARBA" id="ARBA00022432"/>
    </source>
</evidence>
<dbReference type="eggNOG" id="COG1760">
    <property type="taxonomic scope" value="Bacteria"/>
</dbReference>
<sequence length="278" mass="29736">MAGSLWRNTDAAPILPDMFSVLDLFSIGVGPSSSHTVGPMLATRAFAEALRERGVLPRVAHVAVTLYGSLALTGLGHGTDRAAVAGLEGNDPKTVDVDYLADLRARCEARGAIDLDGVRTIPFNFAHDVVLDGWHRLAAHPNGLRCIAYDMQDGVVFEQVWYSIGGGFIQQGLVGDPVLPIHAHDARAEQAAKEAREGEYRREDDLAGVPHPFTSADELLAICADEHKSIAQVVRDNETALHGADVLDARLDAIWEAMRSSVVAGCTSTQRTLPGGLD</sequence>
<evidence type="ECO:0000313" key="16">
    <source>
        <dbReference type="Proteomes" id="UP000028995"/>
    </source>
</evidence>
<organism evidence="15 16">
    <name type="scientific">Bifidobacterium choerinum</name>
    <dbReference type="NCBI Taxonomy" id="35760"/>
    <lineage>
        <taxon>Bacteria</taxon>
        <taxon>Bacillati</taxon>
        <taxon>Actinomycetota</taxon>
        <taxon>Actinomycetes</taxon>
        <taxon>Bifidobacteriales</taxon>
        <taxon>Bifidobacteriaceae</taxon>
        <taxon>Bifidobacterium</taxon>
    </lineage>
</organism>
<reference evidence="15 16" key="1">
    <citation type="submission" date="2014-03" db="EMBL/GenBank/DDBJ databases">
        <title>Genomics of Bifidobacteria.</title>
        <authorList>
            <person name="Ventura M."/>
            <person name="Milani C."/>
            <person name="Lugli G.A."/>
        </authorList>
    </citation>
    <scope>NUCLEOTIDE SEQUENCE [LARGE SCALE GENOMIC DNA]</scope>
    <source>
        <strain evidence="15 16">LMG 10510</strain>
    </source>
</reference>
<dbReference type="PANTHER" id="PTHR30182:SF1">
    <property type="entry name" value="L-SERINE DEHYDRATASE 1"/>
    <property type="match status" value="1"/>
</dbReference>
<feature type="non-terminal residue" evidence="15">
    <location>
        <position position="278"/>
    </location>
</feature>
<protein>
    <recommendedName>
        <fullName evidence="5">L-serine dehydratase</fullName>
        <ecNumber evidence="4">4.3.1.17</ecNumber>
    </recommendedName>
    <alternativeName>
        <fullName evidence="12">L-serine deaminase</fullName>
    </alternativeName>
</protein>
<keyword evidence="6" id="KW-0312">Gluconeogenesis</keyword>
<dbReference type="AlphaFoldDB" id="A0A087A730"/>
<dbReference type="GO" id="GO:0051539">
    <property type="term" value="F:4 iron, 4 sulfur cluster binding"/>
    <property type="evidence" value="ECO:0007669"/>
    <property type="project" value="UniProtKB-KW"/>
</dbReference>
<dbReference type="GO" id="GO:0006094">
    <property type="term" value="P:gluconeogenesis"/>
    <property type="evidence" value="ECO:0007669"/>
    <property type="project" value="UniProtKB-KW"/>
</dbReference>
<evidence type="ECO:0000256" key="8">
    <source>
        <dbReference type="ARBA" id="ARBA00022723"/>
    </source>
</evidence>
<keyword evidence="7" id="KW-0004">4Fe-4S</keyword>
<comment type="pathway">
    <text evidence="2">Carbohydrate biosynthesis; gluconeogenesis.</text>
</comment>
<evidence type="ECO:0000256" key="5">
    <source>
        <dbReference type="ARBA" id="ARBA00018995"/>
    </source>
</evidence>
<dbReference type="InterPro" id="IPR029009">
    <property type="entry name" value="ASB_dom_sf"/>
</dbReference>
<dbReference type="SUPFAM" id="SSF143548">
    <property type="entry name" value="Serine metabolism enzymes domain"/>
    <property type="match status" value="1"/>
</dbReference>
<evidence type="ECO:0000259" key="14">
    <source>
        <dbReference type="Pfam" id="PF03315"/>
    </source>
</evidence>
<keyword evidence="16" id="KW-1185">Reference proteome</keyword>
<keyword evidence="9" id="KW-0408">Iron</keyword>
<dbReference type="STRING" id="35760.BCHO_1678"/>
<comment type="cofactor">
    <cofactor evidence="1">
        <name>[4Fe-4S] cluster</name>
        <dbReference type="ChEBI" id="CHEBI:49883"/>
    </cofactor>
</comment>
<dbReference type="Proteomes" id="UP000028995">
    <property type="component" value="Unassembled WGS sequence"/>
</dbReference>
<evidence type="ECO:0000256" key="12">
    <source>
        <dbReference type="ARBA" id="ARBA00041766"/>
    </source>
</evidence>
<evidence type="ECO:0000256" key="4">
    <source>
        <dbReference type="ARBA" id="ARBA00012093"/>
    </source>
</evidence>
<dbReference type="FunFam" id="3.30.1330.90:FF:000001">
    <property type="entry name" value="L-serine ammonia-lyase 1"/>
    <property type="match status" value="1"/>
</dbReference>
<dbReference type="EMBL" id="JGYU01000016">
    <property type="protein sequence ID" value="KFI54580.1"/>
    <property type="molecule type" value="Genomic_DNA"/>
</dbReference>
<gene>
    <name evidence="15" type="ORF">BCHO_1678</name>
</gene>
<dbReference type="InterPro" id="IPR051318">
    <property type="entry name" value="Fe-S_L-Ser"/>
</dbReference>
<evidence type="ECO:0000256" key="9">
    <source>
        <dbReference type="ARBA" id="ARBA00023004"/>
    </source>
</evidence>
<evidence type="ECO:0000256" key="7">
    <source>
        <dbReference type="ARBA" id="ARBA00022485"/>
    </source>
</evidence>
<evidence type="ECO:0000256" key="3">
    <source>
        <dbReference type="ARBA" id="ARBA00008636"/>
    </source>
</evidence>
<dbReference type="EC" id="4.3.1.17" evidence="4"/>
<keyword evidence="10" id="KW-0411">Iron-sulfur</keyword>
<dbReference type="GO" id="GO:0046872">
    <property type="term" value="F:metal ion binding"/>
    <property type="evidence" value="ECO:0007669"/>
    <property type="project" value="UniProtKB-KW"/>
</dbReference>
<keyword evidence="8" id="KW-0479">Metal-binding</keyword>
<feature type="domain" description="Serine dehydratase beta chain" evidence="14">
    <location>
        <begin position="20"/>
        <end position="171"/>
    </location>
</feature>
<evidence type="ECO:0000256" key="1">
    <source>
        <dbReference type="ARBA" id="ARBA00001966"/>
    </source>
</evidence>
<dbReference type="Pfam" id="PF03315">
    <property type="entry name" value="SDH_beta"/>
    <property type="match status" value="1"/>
</dbReference>
<dbReference type="InterPro" id="IPR005131">
    <property type="entry name" value="Ser_deHydtase_bsu"/>
</dbReference>
<evidence type="ECO:0000256" key="10">
    <source>
        <dbReference type="ARBA" id="ARBA00023014"/>
    </source>
</evidence>
<name>A0A087A730_9BIFI</name>
<dbReference type="Gene3D" id="3.30.1330.90">
    <property type="entry name" value="D-3-phosphoglycerate dehydrogenase, domain 3"/>
    <property type="match status" value="1"/>
</dbReference>
<dbReference type="PANTHER" id="PTHR30182">
    <property type="entry name" value="L-SERINE DEHYDRATASE"/>
    <property type="match status" value="1"/>
</dbReference>